<evidence type="ECO:0000313" key="2">
    <source>
        <dbReference type="EMBL" id="MBK9296720.1"/>
    </source>
</evidence>
<name>A0A936NAJ0_9ACTN</name>
<sequence length="91" mass="9549">MTARRKTTAKKQPEPETRTYRARQAAAGLRAGELFAGDETHPVVRAGLAEVVQAEEDPSRAEAPPEVAGLLEVGTPEPASEAEGNEGLPAS</sequence>
<evidence type="ECO:0000256" key="1">
    <source>
        <dbReference type="SAM" id="MobiDB-lite"/>
    </source>
</evidence>
<protein>
    <submittedName>
        <fullName evidence="2">Uncharacterized protein</fullName>
    </submittedName>
</protein>
<dbReference type="EMBL" id="JADJZA010000005">
    <property type="protein sequence ID" value="MBK9296720.1"/>
    <property type="molecule type" value="Genomic_DNA"/>
</dbReference>
<gene>
    <name evidence="2" type="ORF">IPN02_07735</name>
</gene>
<accession>A0A936NAJ0</accession>
<reference evidence="2 3" key="1">
    <citation type="submission" date="2020-10" db="EMBL/GenBank/DDBJ databases">
        <title>Connecting structure to function with the recovery of over 1000 high-quality activated sludge metagenome-assembled genomes encoding full-length rRNA genes using long-read sequencing.</title>
        <authorList>
            <person name="Singleton C.M."/>
            <person name="Petriglieri F."/>
            <person name="Kristensen J.M."/>
            <person name="Kirkegaard R.H."/>
            <person name="Michaelsen T.Y."/>
            <person name="Andersen M.H."/>
            <person name="Karst S.M."/>
            <person name="Dueholm M.S."/>
            <person name="Nielsen P.H."/>
            <person name="Albertsen M."/>
        </authorList>
    </citation>
    <scope>NUCLEOTIDE SEQUENCE [LARGE SCALE GENOMIC DNA]</scope>
    <source>
        <strain evidence="2">Lyne_18-Q3-R50-59_MAXAC.006</strain>
    </source>
</reference>
<dbReference type="AlphaFoldDB" id="A0A936NAJ0"/>
<feature type="region of interest" description="Disordered" evidence="1">
    <location>
        <begin position="1"/>
        <end position="20"/>
    </location>
</feature>
<evidence type="ECO:0000313" key="3">
    <source>
        <dbReference type="Proteomes" id="UP000727993"/>
    </source>
</evidence>
<feature type="region of interest" description="Disordered" evidence="1">
    <location>
        <begin position="53"/>
        <end position="91"/>
    </location>
</feature>
<proteinExistence type="predicted"/>
<dbReference type="Proteomes" id="UP000727993">
    <property type="component" value="Unassembled WGS sequence"/>
</dbReference>
<comment type="caution">
    <text evidence="2">The sequence shown here is derived from an EMBL/GenBank/DDBJ whole genome shotgun (WGS) entry which is preliminary data.</text>
</comment>
<organism evidence="2 3">
    <name type="scientific">Candidatus Neomicrothrix subdominans</name>
    <dbReference type="NCBI Taxonomy" id="2954438"/>
    <lineage>
        <taxon>Bacteria</taxon>
        <taxon>Bacillati</taxon>
        <taxon>Actinomycetota</taxon>
        <taxon>Acidimicrobiia</taxon>
        <taxon>Acidimicrobiales</taxon>
        <taxon>Microthrixaceae</taxon>
        <taxon>Candidatus Neomicrothrix</taxon>
    </lineage>
</organism>